<keyword evidence="5" id="KW-0676">Redox-active center</keyword>
<keyword evidence="6" id="KW-0472">Membrane</keyword>
<evidence type="ECO:0000256" key="2">
    <source>
        <dbReference type="ARBA" id="ARBA00022729"/>
    </source>
</evidence>
<evidence type="ECO:0000313" key="8">
    <source>
        <dbReference type="EMBL" id="GAH09444.1"/>
    </source>
</evidence>
<comment type="caution">
    <text evidence="8">The sequence shown here is derived from an EMBL/GenBank/DDBJ whole genome shotgun (WGS) entry which is preliminary data.</text>
</comment>
<organism evidence="8">
    <name type="scientific">marine sediment metagenome</name>
    <dbReference type="NCBI Taxonomy" id="412755"/>
    <lineage>
        <taxon>unclassified sequences</taxon>
        <taxon>metagenomes</taxon>
        <taxon>ecological metagenomes</taxon>
    </lineage>
</organism>
<evidence type="ECO:0000256" key="3">
    <source>
        <dbReference type="ARBA" id="ARBA00023002"/>
    </source>
</evidence>
<dbReference type="InterPro" id="IPR036249">
    <property type="entry name" value="Thioredoxin-like_sf"/>
</dbReference>
<keyword evidence="2" id="KW-0732">Signal</keyword>
<gene>
    <name evidence="8" type="ORF">S01H4_57725</name>
</gene>
<keyword evidence="6" id="KW-0812">Transmembrane</keyword>
<evidence type="ECO:0000256" key="6">
    <source>
        <dbReference type="SAM" id="Phobius"/>
    </source>
</evidence>
<keyword evidence="3" id="KW-0560">Oxidoreductase</keyword>
<comment type="similarity">
    <text evidence="1">Belongs to the thioredoxin family. DsbA subfamily.</text>
</comment>
<dbReference type="GO" id="GO:0016491">
    <property type="term" value="F:oxidoreductase activity"/>
    <property type="evidence" value="ECO:0007669"/>
    <property type="project" value="UniProtKB-KW"/>
</dbReference>
<keyword evidence="6" id="KW-1133">Transmembrane helix</keyword>
<dbReference type="CDD" id="cd02972">
    <property type="entry name" value="DsbA_family"/>
    <property type="match status" value="1"/>
</dbReference>
<dbReference type="Pfam" id="PF13462">
    <property type="entry name" value="Thioredoxin_4"/>
    <property type="match status" value="1"/>
</dbReference>
<dbReference type="InterPro" id="IPR012336">
    <property type="entry name" value="Thioredoxin-like_fold"/>
</dbReference>
<dbReference type="PANTHER" id="PTHR13887">
    <property type="entry name" value="GLUTATHIONE S-TRANSFERASE KAPPA"/>
    <property type="match status" value="1"/>
</dbReference>
<evidence type="ECO:0000256" key="5">
    <source>
        <dbReference type="ARBA" id="ARBA00023284"/>
    </source>
</evidence>
<protein>
    <recommendedName>
        <fullName evidence="7">Thioredoxin-like fold domain-containing protein</fullName>
    </recommendedName>
</protein>
<keyword evidence="4" id="KW-1015">Disulfide bond</keyword>
<sequence length="219" mass="23933">MKAAPGIDLYYRNVVKGLLLGGILLAAVVGVAGSQFLSKSLTENDRERLANIKKNLSQQKPTVIEVKNRPVMGADDASVTVVEFSDFLCPFCAKASRYIKLTESGTHDTTRFVFRHFPLDKSCNRKLRSDVHPGACLLAEGAVCAFEQNKFWEYHDIAFETEGPISRSVVMDNASKIGLALGEFKSCLNSGRGLKVVREDIEAAFNAGVKSTPTLFING</sequence>
<feature type="domain" description="Thioredoxin-like fold" evidence="7">
    <location>
        <begin position="67"/>
        <end position="219"/>
    </location>
</feature>
<dbReference type="AlphaFoldDB" id="X1DWX9"/>
<reference evidence="8" key="1">
    <citation type="journal article" date="2014" name="Front. Microbiol.">
        <title>High frequency of phylogenetically diverse reductive dehalogenase-homologous genes in deep subseafloor sedimentary metagenomes.</title>
        <authorList>
            <person name="Kawai M."/>
            <person name="Futagami T."/>
            <person name="Toyoda A."/>
            <person name="Takaki Y."/>
            <person name="Nishi S."/>
            <person name="Hori S."/>
            <person name="Arai W."/>
            <person name="Tsubouchi T."/>
            <person name="Morono Y."/>
            <person name="Uchiyama I."/>
            <person name="Ito T."/>
            <person name="Fujiyama A."/>
            <person name="Inagaki F."/>
            <person name="Takami H."/>
        </authorList>
    </citation>
    <scope>NUCLEOTIDE SEQUENCE</scope>
    <source>
        <strain evidence="8">Expedition CK06-06</strain>
    </source>
</reference>
<evidence type="ECO:0000256" key="1">
    <source>
        <dbReference type="ARBA" id="ARBA00005791"/>
    </source>
</evidence>
<proteinExistence type="inferred from homology"/>
<feature type="non-terminal residue" evidence="8">
    <location>
        <position position="219"/>
    </location>
</feature>
<feature type="transmembrane region" description="Helical" evidence="6">
    <location>
        <begin position="18"/>
        <end position="38"/>
    </location>
</feature>
<dbReference type="SUPFAM" id="SSF52833">
    <property type="entry name" value="Thioredoxin-like"/>
    <property type="match status" value="1"/>
</dbReference>
<name>X1DWX9_9ZZZZ</name>
<dbReference type="EMBL" id="BART01033632">
    <property type="protein sequence ID" value="GAH09444.1"/>
    <property type="molecule type" value="Genomic_DNA"/>
</dbReference>
<accession>X1DWX9</accession>
<dbReference type="Gene3D" id="3.40.30.10">
    <property type="entry name" value="Glutaredoxin"/>
    <property type="match status" value="1"/>
</dbReference>
<evidence type="ECO:0000256" key="4">
    <source>
        <dbReference type="ARBA" id="ARBA00023157"/>
    </source>
</evidence>
<dbReference type="PANTHER" id="PTHR13887:SF14">
    <property type="entry name" value="DISULFIDE BOND FORMATION PROTEIN D"/>
    <property type="match status" value="1"/>
</dbReference>
<evidence type="ECO:0000259" key="7">
    <source>
        <dbReference type="Pfam" id="PF13462"/>
    </source>
</evidence>